<accession>A0A0Q3SZ90</accession>
<dbReference type="AlphaFoldDB" id="A0A0Q3SZ90"/>
<dbReference type="EMBL" id="FUYX01000013">
    <property type="protein sequence ID" value="SKC08667.1"/>
    <property type="molecule type" value="Genomic_DNA"/>
</dbReference>
<proteinExistence type="predicted"/>
<reference evidence="3 5" key="2">
    <citation type="submission" date="2017-02" db="EMBL/GenBank/DDBJ databases">
        <authorList>
            <person name="Peterson S.W."/>
        </authorList>
    </citation>
    <scope>NUCLEOTIDE SEQUENCE [LARGE SCALE GENOMIC DNA]</scope>
    <source>
        <strain evidence="3 5">DSM 9653</strain>
    </source>
</reference>
<sequence>MTDEAATDRLVVITGGPGAGKTTMIEALAARGHAVRPEAGRAIIRDQQAIGGRGLPWADRVLFAELMLSADLRSHAQGQEQEGLVFFDRGLPDIAGYLALCGLPVPEHVDRAAARFRYRRTVFIAPPWPEIFSQDAERRQDLAEAERTHDAMVASYARHGYDPIPLPLASVEARIAFVLGHLAGSG</sequence>
<evidence type="ECO:0000313" key="3">
    <source>
        <dbReference type="EMBL" id="SKC08667.1"/>
    </source>
</evidence>
<name>A0A0Q3SZ90_9HYPH</name>
<dbReference type="SUPFAM" id="SSF52540">
    <property type="entry name" value="P-loop containing nucleoside triphosphate hydrolases"/>
    <property type="match status" value="1"/>
</dbReference>
<evidence type="ECO:0000313" key="5">
    <source>
        <dbReference type="Proteomes" id="UP000190130"/>
    </source>
</evidence>
<dbReference type="STRING" id="53254.SAMN05660750_04152"/>
<dbReference type="Gene3D" id="3.40.50.300">
    <property type="entry name" value="P-loop containing nucleotide triphosphate hydrolases"/>
    <property type="match status" value="1"/>
</dbReference>
<feature type="domain" description="NadR/Ttd14 AAA" evidence="1">
    <location>
        <begin position="11"/>
        <end position="174"/>
    </location>
</feature>
<dbReference type="RefSeq" id="WP_055727867.1">
    <property type="nucleotide sequence ID" value="NZ_FUYX01000013.1"/>
</dbReference>
<organism evidence="2 4">
    <name type="scientific">Bosea thiooxidans</name>
    <dbReference type="NCBI Taxonomy" id="53254"/>
    <lineage>
        <taxon>Bacteria</taxon>
        <taxon>Pseudomonadati</taxon>
        <taxon>Pseudomonadota</taxon>
        <taxon>Alphaproteobacteria</taxon>
        <taxon>Hyphomicrobiales</taxon>
        <taxon>Boseaceae</taxon>
        <taxon>Bosea</taxon>
    </lineage>
</organism>
<dbReference type="OrthoDB" id="5638848at2"/>
<gene>
    <name evidence="2" type="ORF">ARD30_12195</name>
    <name evidence="3" type="ORF">SAMN05660750_04152</name>
</gene>
<protein>
    <submittedName>
        <fullName evidence="2 3">ATPase</fullName>
    </submittedName>
</protein>
<evidence type="ECO:0000259" key="1">
    <source>
        <dbReference type="Pfam" id="PF13521"/>
    </source>
</evidence>
<dbReference type="Pfam" id="PF13521">
    <property type="entry name" value="AAA_28"/>
    <property type="match status" value="1"/>
</dbReference>
<dbReference type="Proteomes" id="UP000051562">
    <property type="component" value="Unassembled WGS sequence"/>
</dbReference>
<keyword evidence="4" id="KW-1185">Reference proteome</keyword>
<dbReference type="EMBL" id="LMAR01000033">
    <property type="protein sequence ID" value="KQK30706.1"/>
    <property type="molecule type" value="Genomic_DNA"/>
</dbReference>
<dbReference type="InterPro" id="IPR038727">
    <property type="entry name" value="NadR/Ttd14_AAA_dom"/>
</dbReference>
<evidence type="ECO:0000313" key="4">
    <source>
        <dbReference type="Proteomes" id="UP000051562"/>
    </source>
</evidence>
<dbReference type="InterPro" id="IPR027417">
    <property type="entry name" value="P-loop_NTPase"/>
</dbReference>
<dbReference type="Proteomes" id="UP000190130">
    <property type="component" value="Unassembled WGS sequence"/>
</dbReference>
<evidence type="ECO:0000313" key="2">
    <source>
        <dbReference type="EMBL" id="KQK30706.1"/>
    </source>
</evidence>
<reference evidence="2 4" key="1">
    <citation type="submission" date="2015-10" db="EMBL/GenBank/DDBJ databases">
        <title>Draft genome of Bosea thiooxidans.</title>
        <authorList>
            <person name="Wang X."/>
        </authorList>
    </citation>
    <scope>NUCLEOTIDE SEQUENCE [LARGE SCALE GENOMIC DNA]</scope>
    <source>
        <strain evidence="2 4">CGMCC 9174</strain>
    </source>
</reference>